<dbReference type="HOGENOM" id="CLU_783598_0_0_1"/>
<evidence type="ECO:0000313" key="1">
    <source>
        <dbReference type="EMBL" id="EFX79197.1"/>
    </source>
</evidence>
<proteinExistence type="predicted"/>
<keyword evidence="2" id="KW-1185">Reference proteome</keyword>
<dbReference type="AlphaFoldDB" id="E9GN06"/>
<name>E9GN06_DAPPU</name>
<dbReference type="Proteomes" id="UP000000305">
    <property type="component" value="Unassembled WGS sequence"/>
</dbReference>
<dbReference type="KEGG" id="dpx:DAPPUDRAFT_245291"/>
<accession>E9GN06</accession>
<gene>
    <name evidence="1" type="ORF">DAPPUDRAFT_245291</name>
</gene>
<reference evidence="1 2" key="1">
    <citation type="journal article" date="2011" name="Science">
        <title>The ecoresponsive genome of Daphnia pulex.</title>
        <authorList>
            <person name="Colbourne J.K."/>
            <person name="Pfrender M.E."/>
            <person name="Gilbert D."/>
            <person name="Thomas W.K."/>
            <person name="Tucker A."/>
            <person name="Oakley T.H."/>
            <person name="Tokishita S."/>
            <person name="Aerts A."/>
            <person name="Arnold G.J."/>
            <person name="Basu M.K."/>
            <person name="Bauer D.J."/>
            <person name="Caceres C.E."/>
            <person name="Carmel L."/>
            <person name="Casola C."/>
            <person name="Choi J.H."/>
            <person name="Detter J.C."/>
            <person name="Dong Q."/>
            <person name="Dusheyko S."/>
            <person name="Eads B.D."/>
            <person name="Frohlich T."/>
            <person name="Geiler-Samerotte K.A."/>
            <person name="Gerlach D."/>
            <person name="Hatcher P."/>
            <person name="Jogdeo S."/>
            <person name="Krijgsveld J."/>
            <person name="Kriventseva E.V."/>
            <person name="Kultz D."/>
            <person name="Laforsch C."/>
            <person name="Lindquist E."/>
            <person name="Lopez J."/>
            <person name="Manak J.R."/>
            <person name="Muller J."/>
            <person name="Pangilinan J."/>
            <person name="Patwardhan R.P."/>
            <person name="Pitluck S."/>
            <person name="Pritham E.J."/>
            <person name="Rechtsteiner A."/>
            <person name="Rho M."/>
            <person name="Rogozin I.B."/>
            <person name="Sakarya O."/>
            <person name="Salamov A."/>
            <person name="Schaack S."/>
            <person name="Shapiro H."/>
            <person name="Shiga Y."/>
            <person name="Skalitzky C."/>
            <person name="Smith Z."/>
            <person name="Souvorov A."/>
            <person name="Sung W."/>
            <person name="Tang Z."/>
            <person name="Tsuchiya D."/>
            <person name="Tu H."/>
            <person name="Vos H."/>
            <person name="Wang M."/>
            <person name="Wolf Y.I."/>
            <person name="Yamagata H."/>
            <person name="Yamada T."/>
            <person name="Ye Y."/>
            <person name="Shaw J.R."/>
            <person name="Andrews J."/>
            <person name="Crease T.J."/>
            <person name="Tang H."/>
            <person name="Lucas S.M."/>
            <person name="Robertson H.M."/>
            <person name="Bork P."/>
            <person name="Koonin E.V."/>
            <person name="Zdobnov E.M."/>
            <person name="Grigoriev I.V."/>
            <person name="Lynch M."/>
            <person name="Boore J.L."/>
        </authorList>
    </citation>
    <scope>NUCLEOTIDE SEQUENCE [LARGE SCALE GENOMIC DNA]</scope>
</reference>
<dbReference type="EMBL" id="GL732553">
    <property type="protein sequence ID" value="EFX79197.1"/>
    <property type="molecule type" value="Genomic_DNA"/>
</dbReference>
<protein>
    <submittedName>
        <fullName evidence="1">Uncharacterized protein</fullName>
    </submittedName>
</protein>
<dbReference type="InParanoid" id="E9GN06"/>
<organism evidence="1 2">
    <name type="scientific">Daphnia pulex</name>
    <name type="common">Water flea</name>
    <dbReference type="NCBI Taxonomy" id="6669"/>
    <lineage>
        <taxon>Eukaryota</taxon>
        <taxon>Metazoa</taxon>
        <taxon>Ecdysozoa</taxon>
        <taxon>Arthropoda</taxon>
        <taxon>Crustacea</taxon>
        <taxon>Branchiopoda</taxon>
        <taxon>Diplostraca</taxon>
        <taxon>Cladocera</taxon>
        <taxon>Anomopoda</taxon>
        <taxon>Daphniidae</taxon>
        <taxon>Daphnia</taxon>
    </lineage>
</organism>
<dbReference type="PhylomeDB" id="E9GN06"/>
<sequence>MSIDSFKSLLPEMLGPVLQASLVSLRLSLGEFYSGCTDGPGTAEQSTFDLLLKECLLAQLMKNQITWNVVDAVSDASFDSSSLIEGLWGVFKHKISNPLVHLLLVSDVWCISDQPSTKLWCDFVKTNYPHRLMSLNSSDSLVQMQIVFRTCTQPFGRLLASFDIHLNGPLNSLLDRVAKSEDAKFQEIKEAYSLDWFLLRIPPHLNHCLEKLPLSKMSYIVYNMSEDPKNFFIEWEQREANVLPRTPKRLFEKLTELVVTSILRPRVATGNQARRFVRQADLNALLRAQPWHPPNPDLIRPLFAYTPEKSVHCPGYGDDVEMRFVGFKRAVLLSLDSTVVLLSSAVVLVTCENN</sequence>
<evidence type="ECO:0000313" key="2">
    <source>
        <dbReference type="Proteomes" id="UP000000305"/>
    </source>
</evidence>